<dbReference type="EMBL" id="JACHFW010000010">
    <property type="protein sequence ID" value="MBB5265273.1"/>
    <property type="molecule type" value="Genomic_DNA"/>
</dbReference>
<keyword evidence="11 13" id="KW-0472">Membrane</keyword>
<feature type="transmembrane region" description="Helical" evidence="13">
    <location>
        <begin position="162"/>
        <end position="186"/>
    </location>
</feature>
<gene>
    <name evidence="14" type="ORF">HNP82_002416</name>
</gene>
<evidence type="ECO:0000256" key="3">
    <source>
        <dbReference type="ARBA" id="ARBA00010199"/>
    </source>
</evidence>
<dbReference type="GO" id="GO:0042910">
    <property type="term" value="F:xenobiotic transmembrane transporter activity"/>
    <property type="evidence" value="ECO:0007669"/>
    <property type="project" value="InterPro"/>
</dbReference>
<feature type="transmembrane region" description="Helical" evidence="13">
    <location>
        <begin position="134"/>
        <end position="155"/>
    </location>
</feature>
<comment type="similarity">
    <text evidence="3">Belongs to the multi antimicrobial extrusion (MATE) (TC 2.A.66.1) family.</text>
</comment>
<evidence type="ECO:0000256" key="9">
    <source>
        <dbReference type="ARBA" id="ARBA00022989"/>
    </source>
</evidence>
<dbReference type="GO" id="GO:0005886">
    <property type="term" value="C:plasma membrane"/>
    <property type="evidence" value="ECO:0007669"/>
    <property type="project" value="UniProtKB-SubCell"/>
</dbReference>
<accession>A0A7W8HBE1</accession>
<comment type="function">
    <text evidence="1">Multidrug efflux pump.</text>
</comment>
<feature type="transmembrane region" description="Helical" evidence="13">
    <location>
        <begin position="263"/>
        <end position="284"/>
    </location>
</feature>
<feature type="transmembrane region" description="Helical" evidence="13">
    <location>
        <begin position="388"/>
        <end position="410"/>
    </location>
</feature>
<dbReference type="GO" id="GO:0015297">
    <property type="term" value="F:antiporter activity"/>
    <property type="evidence" value="ECO:0007669"/>
    <property type="project" value="UniProtKB-KW"/>
</dbReference>
<feature type="transmembrane region" description="Helical" evidence="13">
    <location>
        <begin position="91"/>
        <end position="114"/>
    </location>
</feature>
<dbReference type="InterPro" id="IPR048279">
    <property type="entry name" value="MdtK-like"/>
</dbReference>
<evidence type="ECO:0000256" key="13">
    <source>
        <dbReference type="SAM" id="Phobius"/>
    </source>
</evidence>
<evidence type="ECO:0000256" key="5">
    <source>
        <dbReference type="ARBA" id="ARBA00022448"/>
    </source>
</evidence>
<proteinExistence type="inferred from homology"/>
<dbReference type="NCBIfam" id="TIGR00797">
    <property type="entry name" value="matE"/>
    <property type="match status" value="1"/>
</dbReference>
<comment type="caution">
    <text evidence="14">The sequence shown here is derived from an EMBL/GenBank/DDBJ whole genome shotgun (WGS) entry which is preliminary data.</text>
</comment>
<dbReference type="InterPro" id="IPR050222">
    <property type="entry name" value="MATE_MdtK"/>
</dbReference>
<dbReference type="Pfam" id="PF01554">
    <property type="entry name" value="MatE"/>
    <property type="match status" value="2"/>
</dbReference>
<feature type="transmembrane region" description="Helical" evidence="13">
    <location>
        <begin position="362"/>
        <end position="381"/>
    </location>
</feature>
<name>A0A7W8HBE1_9FIRM</name>
<keyword evidence="6" id="KW-0050">Antiport</keyword>
<protein>
    <recommendedName>
        <fullName evidence="4">Probable multidrug resistance protein NorM</fullName>
    </recommendedName>
    <alternativeName>
        <fullName evidence="12">Multidrug-efflux transporter</fullName>
    </alternativeName>
</protein>
<dbReference type="CDD" id="cd13138">
    <property type="entry name" value="MATE_yoeA_like"/>
    <property type="match status" value="1"/>
</dbReference>
<feature type="transmembrane region" description="Helical" evidence="13">
    <location>
        <begin position="315"/>
        <end position="335"/>
    </location>
</feature>
<evidence type="ECO:0000256" key="12">
    <source>
        <dbReference type="ARBA" id="ARBA00031636"/>
    </source>
</evidence>
<dbReference type="Proteomes" id="UP000543642">
    <property type="component" value="Unassembled WGS sequence"/>
</dbReference>
<dbReference type="InterPro" id="IPR002528">
    <property type="entry name" value="MATE_fam"/>
</dbReference>
<evidence type="ECO:0000313" key="14">
    <source>
        <dbReference type="EMBL" id="MBB5265273.1"/>
    </source>
</evidence>
<keyword evidence="15" id="KW-1185">Reference proteome</keyword>
<evidence type="ECO:0000256" key="8">
    <source>
        <dbReference type="ARBA" id="ARBA00022692"/>
    </source>
</evidence>
<keyword evidence="9 13" id="KW-1133">Transmembrane helix</keyword>
<keyword evidence="5" id="KW-0813">Transport</keyword>
<comment type="subcellular location">
    <subcellularLocation>
        <location evidence="2">Cell membrane</location>
        <topology evidence="2">Multi-pass membrane protein</topology>
    </subcellularLocation>
</comment>
<evidence type="ECO:0000256" key="7">
    <source>
        <dbReference type="ARBA" id="ARBA00022475"/>
    </source>
</evidence>
<reference evidence="14 15" key="1">
    <citation type="submission" date="2020-08" db="EMBL/GenBank/DDBJ databases">
        <title>Genomic Encyclopedia of Type Strains, Phase IV (KMG-IV): sequencing the most valuable type-strain genomes for metagenomic binning, comparative biology and taxonomic classification.</title>
        <authorList>
            <person name="Goeker M."/>
        </authorList>
    </citation>
    <scope>NUCLEOTIDE SEQUENCE [LARGE SCALE GENOMIC DNA]</scope>
    <source>
        <strain evidence="14 15">DSM 106146</strain>
    </source>
</reference>
<evidence type="ECO:0000256" key="1">
    <source>
        <dbReference type="ARBA" id="ARBA00003408"/>
    </source>
</evidence>
<evidence type="ECO:0000256" key="6">
    <source>
        <dbReference type="ARBA" id="ARBA00022449"/>
    </source>
</evidence>
<evidence type="ECO:0000256" key="2">
    <source>
        <dbReference type="ARBA" id="ARBA00004651"/>
    </source>
</evidence>
<dbReference type="PANTHER" id="PTHR43298:SF2">
    <property type="entry name" value="FMN_FAD EXPORTER YEEO-RELATED"/>
    <property type="match status" value="1"/>
</dbReference>
<keyword evidence="8 13" id="KW-0812">Transmembrane</keyword>
<dbReference type="PIRSF" id="PIRSF006603">
    <property type="entry name" value="DinF"/>
    <property type="match status" value="1"/>
</dbReference>
<organism evidence="14 15">
    <name type="scientific">Catenibacillus scindens</name>
    <dbReference type="NCBI Taxonomy" id="673271"/>
    <lineage>
        <taxon>Bacteria</taxon>
        <taxon>Bacillati</taxon>
        <taxon>Bacillota</taxon>
        <taxon>Clostridia</taxon>
        <taxon>Lachnospirales</taxon>
        <taxon>Lachnospiraceae</taxon>
        <taxon>Catenibacillus</taxon>
    </lineage>
</organism>
<feature type="transmembrane region" description="Helical" evidence="13">
    <location>
        <begin position="47"/>
        <end position="70"/>
    </location>
</feature>
<keyword evidence="10" id="KW-0406">Ion transport</keyword>
<feature type="transmembrane region" description="Helical" evidence="13">
    <location>
        <begin position="416"/>
        <end position="437"/>
    </location>
</feature>
<keyword evidence="7" id="KW-1003">Cell membrane</keyword>
<sequence>MERSLIRGPVMTSLVRFAIPMILGDLLQQCYNIADTLIVGQFLGANALAAVGSAFSLMTFLTSILLGLAMGSGTVFSIRFGQKDTSGLKEGILASFALLGVVAVVMNVIIFAGIDWIIWALRTPASLSGMMREYLIVIFAGIIGIFLYNFFASLLRSLGNSVVPLVFLAISAILNIGLDLLFVAVFHRGVAGAAEATVISQYVSGIGIAIYTKIKFPELVRLDKGVRLRMERIKEIASYSALTCMQQSIMNLGILAVQGLVNSFGTTIMAAFAAGVKIDAFAYLPVQDFGNAFSIFVAQNSGAKKPDRIKKGIRLAFLTSIIFSLAVSLCVFIFAKPLMSMFIDAGEREVISQGVGYLRIEGTFYFMIGILFLLYGLYRALGRPGMSVILTVVSLGTRVGLAYGLSAIPVLGVMGIWWSVPIGWFLADVLGLGYYLFHRKKLLARSSDQSNTRQQADGV</sequence>
<evidence type="ECO:0000313" key="15">
    <source>
        <dbReference type="Proteomes" id="UP000543642"/>
    </source>
</evidence>
<dbReference type="GO" id="GO:0006811">
    <property type="term" value="P:monoatomic ion transport"/>
    <property type="evidence" value="ECO:0007669"/>
    <property type="project" value="UniProtKB-KW"/>
</dbReference>
<evidence type="ECO:0000256" key="10">
    <source>
        <dbReference type="ARBA" id="ARBA00023065"/>
    </source>
</evidence>
<dbReference type="AlphaFoldDB" id="A0A7W8HBE1"/>
<evidence type="ECO:0000256" key="11">
    <source>
        <dbReference type="ARBA" id="ARBA00023136"/>
    </source>
</evidence>
<evidence type="ECO:0000256" key="4">
    <source>
        <dbReference type="ARBA" id="ARBA00020268"/>
    </source>
</evidence>
<dbReference type="PANTHER" id="PTHR43298">
    <property type="entry name" value="MULTIDRUG RESISTANCE PROTEIN NORM-RELATED"/>
    <property type="match status" value="1"/>
</dbReference>
<dbReference type="RefSeq" id="WP_183775076.1">
    <property type="nucleotide sequence ID" value="NZ_JACHFW010000010.1"/>
</dbReference>